<evidence type="ECO:0000313" key="2">
    <source>
        <dbReference type="EMBL" id="OGK39661.1"/>
    </source>
</evidence>
<gene>
    <name evidence="2" type="ORF">A3A74_07800</name>
</gene>
<proteinExistence type="predicted"/>
<keyword evidence="1" id="KW-0472">Membrane</keyword>
<evidence type="ECO:0000256" key="1">
    <source>
        <dbReference type="SAM" id="Phobius"/>
    </source>
</evidence>
<keyword evidence="1" id="KW-0812">Transmembrane</keyword>
<accession>A0A1F7I8G3</accession>
<dbReference type="STRING" id="1802055.A3A74_07800"/>
<protein>
    <submittedName>
        <fullName evidence="2">Uncharacterized protein</fullName>
    </submittedName>
</protein>
<name>A0A1F7I8G3_9BACT</name>
<dbReference type="EMBL" id="MGAF01000046">
    <property type="protein sequence ID" value="OGK39661.1"/>
    <property type="molecule type" value="Genomic_DNA"/>
</dbReference>
<sequence length="225" mass="25434">MKLNFSYSDNRILRHNFPLLVSLITLLLISTLLVYFNFTQYQAKRVKITALNSELESYNKKKSLIDFKNNVVDTEFDLDTANLVLSQLIPPQEDYFSVLAALEIISAKTNFIITSYNIIVENSTAGKLAVLVEGEGDASTFLEFLKEYNFSGGRLITIDKIDYSQDAFKDTKININVYSGKTDSSRDNSGDVDLELMRTILAKVQIDIKEQVPVANDYPTKSNPF</sequence>
<feature type="transmembrane region" description="Helical" evidence="1">
    <location>
        <begin position="20"/>
        <end position="38"/>
    </location>
</feature>
<dbReference type="AlphaFoldDB" id="A0A1F7I8G3"/>
<comment type="caution">
    <text evidence="2">The sequence shown here is derived from an EMBL/GenBank/DDBJ whole genome shotgun (WGS) entry which is preliminary data.</text>
</comment>
<organism evidence="2 3">
    <name type="scientific">Candidatus Roizmanbacteria bacterium RIFCSPLOWO2_01_FULL_35_13</name>
    <dbReference type="NCBI Taxonomy" id="1802055"/>
    <lineage>
        <taxon>Bacteria</taxon>
        <taxon>Candidatus Roizmaniibacteriota</taxon>
    </lineage>
</organism>
<evidence type="ECO:0000313" key="3">
    <source>
        <dbReference type="Proteomes" id="UP000179270"/>
    </source>
</evidence>
<keyword evidence="1" id="KW-1133">Transmembrane helix</keyword>
<reference evidence="2 3" key="1">
    <citation type="journal article" date="2016" name="Nat. Commun.">
        <title>Thousands of microbial genomes shed light on interconnected biogeochemical processes in an aquifer system.</title>
        <authorList>
            <person name="Anantharaman K."/>
            <person name="Brown C.T."/>
            <person name="Hug L.A."/>
            <person name="Sharon I."/>
            <person name="Castelle C.J."/>
            <person name="Probst A.J."/>
            <person name="Thomas B.C."/>
            <person name="Singh A."/>
            <person name="Wilkins M.J."/>
            <person name="Karaoz U."/>
            <person name="Brodie E.L."/>
            <person name="Williams K.H."/>
            <person name="Hubbard S.S."/>
            <person name="Banfield J.F."/>
        </authorList>
    </citation>
    <scope>NUCLEOTIDE SEQUENCE [LARGE SCALE GENOMIC DNA]</scope>
</reference>
<dbReference type="Proteomes" id="UP000179270">
    <property type="component" value="Unassembled WGS sequence"/>
</dbReference>